<evidence type="ECO:0000256" key="1">
    <source>
        <dbReference type="SAM" id="MobiDB-lite"/>
    </source>
</evidence>
<feature type="region of interest" description="Disordered" evidence="1">
    <location>
        <begin position="219"/>
        <end position="596"/>
    </location>
</feature>
<feature type="compositionally biased region" description="Basic and acidic residues" evidence="1">
    <location>
        <begin position="49"/>
        <end position="63"/>
    </location>
</feature>
<evidence type="ECO:0000313" key="3">
    <source>
        <dbReference type="EMBL" id="KAK4235838.1"/>
    </source>
</evidence>
<feature type="compositionally biased region" description="Basic and acidic residues" evidence="1">
    <location>
        <begin position="326"/>
        <end position="356"/>
    </location>
</feature>
<protein>
    <recommendedName>
        <fullName evidence="2">DUF8035 domain-containing protein</fullName>
    </recommendedName>
</protein>
<dbReference type="Pfam" id="PF26118">
    <property type="entry name" value="DUF8035"/>
    <property type="match status" value="1"/>
</dbReference>
<evidence type="ECO:0000313" key="4">
    <source>
        <dbReference type="Proteomes" id="UP001303760"/>
    </source>
</evidence>
<feature type="compositionally biased region" description="Basic and acidic residues" evidence="1">
    <location>
        <begin position="432"/>
        <end position="465"/>
    </location>
</feature>
<feature type="compositionally biased region" description="Basic and acidic residues" evidence="1">
    <location>
        <begin position="376"/>
        <end position="425"/>
    </location>
</feature>
<feature type="compositionally biased region" description="Basic and acidic residues" evidence="1">
    <location>
        <begin position="162"/>
        <end position="180"/>
    </location>
</feature>
<feature type="region of interest" description="Disordered" evidence="1">
    <location>
        <begin position="609"/>
        <end position="717"/>
    </location>
</feature>
<feature type="compositionally biased region" description="Basic and acidic residues" evidence="1">
    <location>
        <begin position="219"/>
        <end position="238"/>
    </location>
</feature>
<feature type="compositionally biased region" description="Basic and acidic residues" evidence="1">
    <location>
        <begin position="483"/>
        <end position="524"/>
    </location>
</feature>
<gene>
    <name evidence="3" type="ORF">C8A03DRAFT_17463</name>
</gene>
<feature type="compositionally biased region" description="Basic and acidic residues" evidence="1">
    <location>
        <begin position="609"/>
        <end position="647"/>
    </location>
</feature>
<feature type="compositionally biased region" description="Low complexity" evidence="1">
    <location>
        <begin position="466"/>
        <end position="482"/>
    </location>
</feature>
<feature type="region of interest" description="Disordered" evidence="1">
    <location>
        <begin position="1"/>
        <end position="196"/>
    </location>
</feature>
<dbReference type="Proteomes" id="UP001303760">
    <property type="component" value="Unassembled WGS sequence"/>
</dbReference>
<keyword evidence="4" id="KW-1185">Reference proteome</keyword>
<feature type="compositionally biased region" description="Pro residues" evidence="1">
    <location>
        <begin position="687"/>
        <end position="696"/>
    </location>
</feature>
<dbReference type="PANTHER" id="PTHR42081">
    <property type="entry name" value="ZINC FINGER PROTEIN DHHC DOMAIN CONTAINING PROTEIN"/>
    <property type="match status" value="1"/>
</dbReference>
<reference evidence="3" key="1">
    <citation type="journal article" date="2023" name="Mol. Phylogenet. Evol.">
        <title>Genome-scale phylogeny and comparative genomics of the fungal order Sordariales.</title>
        <authorList>
            <person name="Hensen N."/>
            <person name="Bonometti L."/>
            <person name="Westerberg I."/>
            <person name="Brannstrom I.O."/>
            <person name="Guillou S."/>
            <person name="Cros-Aarteil S."/>
            <person name="Calhoun S."/>
            <person name="Haridas S."/>
            <person name="Kuo A."/>
            <person name="Mondo S."/>
            <person name="Pangilinan J."/>
            <person name="Riley R."/>
            <person name="LaButti K."/>
            <person name="Andreopoulos B."/>
            <person name="Lipzen A."/>
            <person name="Chen C."/>
            <person name="Yan M."/>
            <person name="Daum C."/>
            <person name="Ng V."/>
            <person name="Clum A."/>
            <person name="Steindorff A."/>
            <person name="Ohm R.A."/>
            <person name="Martin F."/>
            <person name="Silar P."/>
            <person name="Natvig D.O."/>
            <person name="Lalanne C."/>
            <person name="Gautier V."/>
            <person name="Ament-Velasquez S.L."/>
            <person name="Kruys A."/>
            <person name="Hutchinson M.I."/>
            <person name="Powell A.J."/>
            <person name="Barry K."/>
            <person name="Miller A.N."/>
            <person name="Grigoriev I.V."/>
            <person name="Debuchy R."/>
            <person name="Gladieux P."/>
            <person name="Hiltunen Thoren M."/>
            <person name="Johannesson H."/>
        </authorList>
    </citation>
    <scope>NUCLEOTIDE SEQUENCE</scope>
    <source>
        <strain evidence="3">CBS 532.94</strain>
    </source>
</reference>
<accession>A0AAN7C7H8</accession>
<comment type="caution">
    <text evidence="3">The sequence shown here is derived from an EMBL/GenBank/DDBJ whole genome shotgun (WGS) entry which is preliminary data.</text>
</comment>
<feature type="compositionally biased region" description="Low complexity" evidence="1">
    <location>
        <begin position="26"/>
        <end position="41"/>
    </location>
</feature>
<feature type="compositionally biased region" description="Basic and acidic residues" evidence="1">
    <location>
        <begin position="565"/>
        <end position="578"/>
    </location>
</feature>
<feature type="domain" description="DUF8035" evidence="2">
    <location>
        <begin position="719"/>
        <end position="770"/>
    </location>
</feature>
<feature type="compositionally biased region" description="Basic and acidic residues" evidence="1">
    <location>
        <begin position="89"/>
        <end position="102"/>
    </location>
</feature>
<dbReference type="InterPro" id="IPR058348">
    <property type="entry name" value="DUF8035"/>
</dbReference>
<feature type="compositionally biased region" description="Basic and acidic residues" evidence="1">
    <location>
        <begin position="532"/>
        <end position="554"/>
    </location>
</feature>
<sequence length="786" mass="89302">MADPARYRYADTAGRRSPPLYNPARSSMPVSSGGYSSLYSGDPHAMSASHHEGLVSRAPDEYRTSAVPVSTTTYAVRKEPVSRSTAVHDSTRVHRVTDDNSKRPIIVTTKHHPSSPRSGSPPRHTYRSSDEGPYYAQPASSIPRSRAAGHGPASASMDEEEYQRLKDRTHYDRLERRGGDPYRAPRPGSLYAGPNHRIGTLDFDEEGYEYTKPSDLARYDLDHDQRRRPRRESLDRYYRPTVSISTDLTRPFDQTERRARGPPPTTWGLDKINRSTAGGIYDGAGSRMPLPPHVPLAPEARPLNLLDTPGSPREEHRGTRPLSMYQDDRDRSGHRSHYYDDDLTPRDTRDREHDYFQDDSVPARGFGIRVGSDDFEDRRRPAEKQYYDGRRERREPHGRYEVREPRRRRSDDDLEIVRHEYDERDHRRRRDRNYMVDEEVRRDRKDRRSDDDEPDSKKEKLRDKVAAGLGIAAASLGVGSAVRGKDDKDHDDRSPSRRHRHEETAPRDPDEVDPRGKSSRREPLLGDEEFEIVEHPRDRERLENGTRIESEARGSKSNGDAEASSSREHSESTDDGKTKSRRRPRDSAFDPNDTAALAEMKARLAALKADEAARKAEQAAGDGKEVAPVREASPERKPSPVEKRDPDADASALVRRDDEKSRDERQVRVVPPPKEAEKKPIKGILKPPRPQFPEEPNPIREGVAPHKDDKTKANVPPGARWTKISRKMVNPEALKIGKERFEVRDDFVIVLRVLSKEEIQAYAAATATLRGTSPSIVVNPKSERVC</sequence>
<dbReference type="AlphaFoldDB" id="A0AAN7C7H8"/>
<feature type="compositionally biased region" description="Basic and acidic residues" evidence="1">
    <location>
        <begin position="654"/>
        <end position="667"/>
    </location>
</feature>
<dbReference type="EMBL" id="MU860234">
    <property type="protein sequence ID" value="KAK4235838.1"/>
    <property type="molecule type" value="Genomic_DNA"/>
</dbReference>
<name>A0AAN7C7H8_9PEZI</name>
<feature type="compositionally biased region" description="Basic and acidic residues" evidence="1">
    <location>
        <begin position="703"/>
        <end position="712"/>
    </location>
</feature>
<proteinExistence type="predicted"/>
<organism evidence="3 4">
    <name type="scientific">Achaetomium macrosporum</name>
    <dbReference type="NCBI Taxonomy" id="79813"/>
    <lineage>
        <taxon>Eukaryota</taxon>
        <taxon>Fungi</taxon>
        <taxon>Dikarya</taxon>
        <taxon>Ascomycota</taxon>
        <taxon>Pezizomycotina</taxon>
        <taxon>Sordariomycetes</taxon>
        <taxon>Sordariomycetidae</taxon>
        <taxon>Sordariales</taxon>
        <taxon>Chaetomiaceae</taxon>
        <taxon>Achaetomium</taxon>
    </lineage>
</organism>
<dbReference type="PANTHER" id="PTHR42081:SF1">
    <property type="entry name" value="ZINC FINGER PROTEIN DHHC DOMAIN CONTAINING PROTEIN"/>
    <property type="match status" value="1"/>
</dbReference>
<evidence type="ECO:0000259" key="2">
    <source>
        <dbReference type="Pfam" id="PF26118"/>
    </source>
</evidence>
<reference evidence="3" key="2">
    <citation type="submission" date="2023-05" db="EMBL/GenBank/DDBJ databases">
        <authorList>
            <consortium name="Lawrence Berkeley National Laboratory"/>
            <person name="Steindorff A."/>
            <person name="Hensen N."/>
            <person name="Bonometti L."/>
            <person name="Westerberg I."/>
            <person name="Brannstrom I.O."/>
            <person name="Guillou S."/>
            <person name="Cros-Aarteil S."/>
            <person name="Calhoun S."/>
            <person name="Haridas S."/>
            <person name="Kuo A."/>
            <person name="Mondo S."/>
            <person name="Pangilinan J."/>
            <person name="Riley R."/>
            <person name="Labutti K."/>
            <person name="Andreopoulos B."/>
            <person name="Lipzen A."/>
            <person name="Chen C."/>
            <person name="Yanf M."/>
            <person name="Daum C."/>
            <person name="Ng V."/>
            <person name="Clum A."/>
            <person name="Ohm R."/>
            <person name="Martin F."/>
            <person name="Silar P."/>
            <person name="Natvig D."/>
            <person name="Lalanne C."/>
            <person name="Gautier V."/>
            <person name="Ament-Velasquez S.L."/>
            <person name="Kruys A."/>
            <person name="Hutchinson M.I."/>
            <person name="Powell A.J."/>
            <person name="Barry K."/>
            <person name="Miller A.N."/>
            <person name="Grigoriev I.V."/>
            <person name="Debuchy R."/>
            <person name="Gladieux P."/>
            <person name="Thoren M.H."/>
            <person name="Johannesson H."/>
        </authorList>
    </citation>
    <scope>NUCLEOTIDE SEQUENCE</scope>
    <source>
        <strain evidence="3">CBS 532.94</strain>
    </source>
</reference>